<gene>
    <name evidence="2" type="ORF">MM171A01977_0007</name>
    <name evidence="3" type="ORF">MM171B01788_0005</name>
</gene>
<proteinExistence type="predicted"/>
<keyword evidence="1" id="KW-0812">Transmembrane</keyword>
<keyword evidence="1" id="KW-0472">Membrane</keyword>
<feature type="transmembrane region" description="Helical" evidence="1">
    <location>
        <begin position="141"/>
        <end position="158"/>
    </location>
</feature>
<evidence type="ECO:0000313" key="2">
    <source>
        <dbReference type="EMBL" id="QJA98310.1"/>
    </source>
</evidence>
<accession>A0A6M3LSR7</accession>
<dbReference type="EMBL" id="MT143570">
    <property type="protein sequence ID" value="QJA98310.1"/>
    <property type="molecule type" value="Genomic_DNA"/>
</dbReference>
<dbReference type="EMBL" id="MT143741">
    <property type="protein sequence ID" value="QJB01878.1"/>
    <property type="molecule type" value="Genomic_DNA"/>
</dbReference>
<sequence>MSRALDRKKLSDPEVEEMAKERPYVLQQIQMQILYDIAGLQESTHDLIEELVERTTRFHGSWEETIPVGKFKPLTIPVTDSITELSPLNVSTMPWMAFTIYNDGPDPVFMMVNEEFIQDVTPLNVGENVTVDMKKRQIVKIFLHCALGLTTSVRIFALR</sequence>
<evidence type="ECO:0000256" key="1">
    <source>
        <dbReference type="SAM" id="Phobius"/>
    </source>
</evidence>
<reference evidence="2" key="1">
    <citation type="submission" date="2020-03" db="EMBL/GenBank/DDBJ databases">
        <title>The deep terrestrial virosphere.</title>
        <authorList>
            <person name="Holmfeldt K."/>
            <person name="Nilsson E."/>
            <person name="Simone D."/>
            <person name="Lopez-Fernandez M."/>
            <person name="Wu X."/>
            <person name="de Brujin I."/>
            <person name="Lundin D."/>
            <person name="Andersson A."/>
            <person name="Bertilsson S."/>
            <person name="Dopson M."/>
        </authorList>
    </citation>
    <scope>NUCLEOTIDE SEQUENCE</scope>
    <source>
        <strain evidence="2">MM171A01977</strain>
        <strain evidence="3">MM171B01788</strain>
    </source>
</reference>
<name>A0A6M3LSR7_9ZZZZ</name>
<organism evidence="2">
    <name type="scientific">viral metagenome</name>
    <dbReference type="NCBI Taxonomy" id="1070528"/>
    <lineage>
        <taxon>unclassified sequences</taxon>
        <taxon>metagenomes</taxon>
        <taxon>organismal metagenomes</taxon>
    </lineage>
</organism>
<dbReference type="AlphaFoldDB" id="A0A6M3LSR7"/>
<evidence type="ECO:0000313" key="3">
    <source>
        <dbReference type="EMBL" id="QJB01878.1"/>
    </source>
</evidence>
<protein>
    <submittedName>
        <fullName evidence="2">Uncharacterized protein</fullName>
    </submittedName>
</protein>
<keyword evidence="1" id="KW-1133">Transmembrane helix</keyword>